<evidence type="ECO:0000259" key="4">
    <source>
        <dbReference type="Pfam" id="PF25876"/>
    </source>
</evidence>
<feature type="compositionally biased region" description="Polar residues" evidence="3">
    <location>
        <begin position="411"/>
        <end position="420"/>
    </location>
</feature>
<comment type="subcellular location">
    <subcellularLocation>
        <location evidence="1">Cell envelope</location>
    </subcellularLocation>
</comment>
<dbReference type="SUPFAM" id="SSF111369">
    <property type="entry name" value="HlyD-like secretion proteins"/>
    <property type="match status" value="1"/>
</dbReference>
<dbReference type="InterPro" id="IPR058626">
    <property type="entry name" value="MdtA-like_b-barrel"/>
</dbReference>
<evidence type="ECO:0000256" key="3">
    <source>
        <dbReference type="SAM" id="MobiDB-lite"/>
    </source>
</evidence>
<dbReference type="EMBL" id="AFHS01000036">
    <property type="protein sequence ID" value="EGK09448.1"/>
    <property type="molecule type" value="Genomic_DNA"/>
</dbReference>
<evidence type="ECO:0000313" key="9">
    <source>
        <dbReference type="Proteomes" id="UP000004207"/>
    </source>
</evidence>
<accession>F5S7C9</accession>
<name>F5S7C9_KINKI</name>
<feature type="domain" description="Multidrug resistance protein MdtA-like barrel-sandwich hybrid" evidence="5">
    <location>
        <begin position="87"/>
        <end position="227"/>
    </location>
</feature>
<dbReference type="Gene3D" id="1.10.287.470">
    <property type="entry name" value="Helix hairpin bin"/>
    <property type="match status" value="1"/>
</dbReference>
<keyword evidence="9" id="KW-1185">Reference proteome</keyword>
<dbReference type="GO" id="GO:0022857">
    <property type="term" value="F:transmembrane transporter activity"/>
    <property type="evidence" value="ECO:0007669"/>
    <property type="project" value="InterPro"/>
</dbReference>
<dbReference type="InterPro" id="IPR058627">
    <property type="entry name" value="MdtA-like_C"/>
</dbReference>
<gene>
    <name evidence="8" type="primary">bpeA</name>
    <name evidence="8" type="ORF">HMPREF0476_1112</name>
</gene>
<dbReference type="InterPro" id="IPR006143">
    <property type="entry name" value="RND_pump_MFP"/>
</dbReference>
<comment type="caution">
    <text evidence="8">The sequence shown here is derived from an EMBL/GenBank/DDBJ whole genome shotgun (WGS) entry which is preliminary data.</text>
</comment>
<sequence length="445" mass="46976">MQIYQAACTLISSGKPMKLHSTKRMAVIAVATLLALAACNNSAQSEAQQKAAAARAAHVPTVNVVTVQPQNVLLEYDLPGRLEAVKSATIVPQVSGIVQRRLFEEGTMVRAGQPLYQLDDATYTASLESARASLLSAQAAAAKADADLARYRPLMAADAISKQEYDAAVLAKRSAEAQIKAAQASIRAAQVNVNRARIVSPITGFIGQSLVTEGALVTANSTQMATVKQTDVLYVNIQQSSAEILQLHRQLLSQERVRNDGIQVGILLEDGSEYEHKGQLLFIDSSVDEATGQVMVRAAVPNPEQLLRSGMYVRVKLPLAGVLNAFVVPQQSVTRGEKDTVMVVTPEGKMEPRVVKVTGQKGGDWVITEGLKAGDKVIVDGTMIAAMSGAQKVQPKEWQPANKQPALSMAAPSTSVPATNVQAASESASAVQAASATESAASAAQ</sequence>
<feature type="domain" description="Multidrug resistance protein MdtA-like alpha-helical hairpin" evidence="4">
    <location>
        <begin position="127"/>
        <end position="193"/>
    </location>
</feature>
<dbReference type="AlphaFoldDB" id="F5S7C9"/>
<dbReference type="Pfam" id="PF25967">
    <property type="entry name" value="RND-MFP_C"/>
    <property type="match status" value="1"/>
</dbReference>
<evidence type="ECO:0000259" key="5">
    <source>
        <dbReference type="Pfam" id="PF25917"/>
    </source>
</evidence>
<feature type="region of interest" description="Disordered" evidence="3">
    <location>
        <begin position="426"/>
        <end position="445"/>
    </location>
</feature>
<proteinExistence type="inferred from homology"/>
<dbReference type="Proteomes" id="UP000004207">
    <property type="component" value="Unassembled WGS sequence"/>
</dbReference>
<dbReference type="STRING" id="504.KKKWG1_1461"/>
<dbReference type="GO" id="GO:0005886">
    <property type="term" value="C:plasma membrane"/>
    <property type="evidence" value="ECO:0007669"/>
    <property type="project" value="UniProtKB-SubCell"/>
</dbReference>
<evidence type="ECO:0000256" key="2">
    <source>
        <dbReference type="ARBA" id="ARBA00009477"/>
    </source>
</evidence>
<dbReference type="Gene3D" id="2.40.50.100">
    <property type="match status" value="1"/>
</dbReference>
<evidence type="ECO:0000259" key="6">
    <source>
        <dbReference type="Pfam" id="PF25944"/>
    </source>
</evidence>
<evidence type="ECO:0000256" key="1">
    <source>
        <dbReference type="ARBA" id="ARBA00004196"/>
    </source>
</evidence>
<dbReference type="Pfam" id="PF25917">
    <property type="entry name" value="BSH_RND"/>
    <property type="match status" value="1"/>
</dbReference>
<dbReference type="InterPro" id="IPR058624">
    <property type="entry name" value="MdtA-like_HH"/>
</dbReference>
<dbReference type="NCBIfam" id="TIGR01730">
    <property type="entry name" value="RND_mfp"/>
    <property type="match status" value="1"/>
</dbReference>
<dbReference type="eggNOG" id="COG0845">
    <property type="taxonomic scope" value="Bacteria"/>
</dbReference>
<dbReference type="PANTHER" id="PTHR30158">
    <property type="entry name" value="ACRA/E-RELATED COMPONENT OF DRUG EFFLUX TRANSPORTER"/>
    <property type="match status" value="1"/>
</dbReference>
<dbReference type="HOGENOM" id="CLU_018816_2_1_4"/>
<comment type="similarity">
    <text evidence="2">Belongs to the membrane fusion protein (MFP) (TC 8.A.1) family.</text>
</comment>
<protein>
    <submittedName>
        <fullName evidence="8">Multidrug efflux periplasmic linker protein BpeA</fullName>
    </submittedName>
</protein>
<organism evidence="8 9">
    <name type="scientific">Kingella kingae ATCC 23330</name>
    <dbReference type="NCBI Taxonomy" id="887327"/>
    <lineage>
        <taxon>Bacteria</taxon>
        <taxon>Pseudomonadati</taxon>
        <taxon>Pseudomonadota</taxon>
        <taxon>Betaproteobacteria</taxon>
        <taxon>Neisseriales</taxon>
        <taxon>Neisseriaceae</taxon>
        <taxon>Kingella</taxon>
    </lineage>
</organism>
<dbReference type="GO" id="GO:0046677">
    <property type="term" value="P:response to antibiotic"/>
    <property type="evidence" value="ECO:0007669"/>
    <property type="project" value="TreeGrafter"/>
</dbReference>
<dbReference type="InterPro" id="IPR058625">
    <property type="entry name" value="MdtA-like_BSH"/>
</dbReference>
<feature type="domain" description="Multidrug resistance protein MdtA-like C-terminal permuted SH3" evidence="7">
    <location>
        <begin position="324"/>
        <end position="381"/>
    </location>
</feature>
<dbReference type="Pfam" id="PF25876">
    <property type="entry name" value="HH_MFP_RND"/>
    <property type="match status" value="1"/>
</dbReference>
<feature type="domain" description="Multidrug resistance protein MdtA-like beta-barrel" evidence="6">
    <location>
        <begin position="233"/>
        <end position="318"/>
    </location>
</feature>
<dbReference type="Gene3D" id="2.40.420.20">
    <property type="match status" value="1"/>
</dbReference>
<dbReference type="Gene3D" id="2.40.30.170">
    <property type="match status" value="1"/>
</dbReference>
<dbReference type="Pfam" id="PF25944">
    <property type="entry name" value="Beta-barrel_RND"/>
    <property type="match status" value="1"/>
</dbReference>
<evidence type="ECO:0000313" key="8">
    <source>
        <dbReference type="EMBL" id="EGK09448.1"/>
    </source>
</evidence>
<feature type="region of interest" description="Disordered" evidence="3">
    <location>
        <begin position="389"/>
        <end position="420"/>
    </location>
</feature>
<dbReference type="PANTHER" id="PTHR30158:SF3">
    <property type="entry name" value="MULTIDRUG EFFLUX PUMP SUBUNIT ACRA-RELATED"/>
    <property type="match status" value="1"/>
</dbReference>
<reference evidence="8 9" key="1">
    <citation type="submission" date="2011-04" db="EMBL/GenBank/DDBJ databases">
        <authorList>
            <person name="Muzny D."/>
            <person name="Qin X."/>
            <person name="Deng J."/>
            <person name="Jiang H."/>
            <person name="Liu Y."/>
            <person name="Qu J."/>
            <person name="Song X.-Z."/>
            <person name="Zhang L."/>
            <person name="Thornton R."/>
            <person name="Coyle M."/>
            <person name="Francisco L."/>
            <person name="Jackson L."/>
            <person name="Javaid M."/>
            <person name="Korchina V."/>
            <person name="Kovar C."/>
            <person name="Mata R."/>
            <person name="Mathew T."/>
            <person name="Ngo R."/>
            <person name="Nguyen L."/>
            <person name="Nguyen N."/>
            <person name="Okwuonu G."/>
            <person name="Ongeri F."/>
            <person name="Pham C."/>
            <person name="Simmons D."/>
            <person name="Wilczek-Boney K."/>
            <person name="Hale W."/>
            <person name="Jakkamsetti A."/>
            <person name="Pham P."/>
            <person name="Ruth R."/>
            <person name="San Lucas F."/>
            <person name="Warren J."/>
            <person name="Zhang J."/>
            <person name="Zhao Z."/>
            <person name="Zhou C."/>
            <person name="Zhu D."/>
            <person name="Lee S."/>
            <person name="Bess C."/>
            <person name="Blankenburg K."/>
            <person name="Forbes L."/>
            <person name="Fu Q."/>
            <person name="Gubbala S."/>
            <person name="Hirani K."/>
            <person name="Jayaseelan J.C."/>
            <person name="Lara F."/>
            <person name="Munidasa M."/>
            <person name="Palculict T."/>
            <person name="Patil S."/>
            <person name="Pu L.-L."/>
            <person name="Saada N."/>
            <person name="Tang L."/>
            <person name="Weissenberger G."/>
            <person name="Zhu Y."/>
            <person name="Hemphill L."/>
            <person name="Shang Y."/>
            <person name="Youmans B."/>
            <person name="Ayvaz T."/>
            <person name="Ross M."/>
            <person name="Santibanez J."/>
            <person name="Aqrawi P."/>
            <person name="Gross S."/>
            <person name="Joshi V."/>
            <person name="Fowler G."/>
            <person name="Nazareth L."/>
            <person name="Reid J."/>
            <person name="Worley K."/>
            <person name="Petrosino J."/>
            <person name="Highlander S."/>
            <person name="Gibbs R."/>
        </authorList>
    </citation>
    <scope>NUCLEOTIDE SEQUENCE [LARGE SCALE GENOMIC DNA]</scope>
    <source>
        <strain evidence="8 9">ATCC 23330</strain>
    </source>
</reference>
<evidence type="ECO:0000259" key="7">
    <source>
        <dbReference type="Pfam" id="PF25967"/>
    </source>
</evidence>